<dbReference type="EMBL" id="BMZH01000003">
    <property type="protein sequence ID" value="GHA87859.1"/>
    <property type="molecule type" value="Genomic_DNA"/>
</dbReference>
<feature type="transmembrane region" description="Helical" evidence="1">
    <location>
        <begin position="92"/>
        <end position="110"/>
    </location>
</feature>
<evidence type="ECO:0000256" key="1">
    <source>
        <dbReference type="SAM" id="Phobius"/>
    </source>
</evidence>
<accession>A0A8J3G1N7</accession>
<keyword evidence="1" id="KW-0812">Transmembrane</keyword>
<feature type="transmembrane region" description="Helical" evidence="1">
    <location>
        <begin position="54"/>
        <end position="72"/>
    </location>
</feature>
<dbReference type="RefSeq" id="WP_189495790.1">
    <property type="nucleotide sequence ID" value="NZ_BMZH01000003.1"/>
</dbReference>
<keyword evidence="1" id="KW-1133">Transmembrane helix</keyword>
<evidence type="ECO:0008006" key="4">
    <source>
        <dbReference type="Google" id="ProtNLM"/>
    </source>
</evidence>
<proteinExistence type="predicted"/>
<reference evidence="2" key="2">
    <citation type="submission" date="2020-09" db="EMBL/GenBank/DDBJ databases">
        <authorList>
            <person name="Sun Q."/>
            <person name="Kim S."/>
        </authorList>
    </citation>
    <scope>NUCLEOTIDE SEQUENCE</scope>
    <source>
        <strain evidence="2">KCTC 32513</strain>
    </source>
</reference>
<comment type="caution">
    <text evidence="2">The sequence shown here is derived from an EMBL/GenBank/DDBJ whole genome shotgun (WGS) entry which is preliminary data.</text>
</comment>
<reference evidence="2" key="1">
    <citation type="journal article" date="2014" name="Int. J. Syst. Evol. Microbiol.">
        <title>Complete genome sequence of Corynebacterium casei LMG S-19264T (=DSM 44701T), isolated from a smear-ripened cheese.</title>
        <authorList>
            <consortium name="US DOE Joint Genome Institute (JGI-PGF)"/>
            <person name="Walter F."/>
            <person name="Albersmeier A."/>
            <person name="Kalinowski J."/>
            <person name="Ruckert C."/>
        </authorList>
    </citation>
    <scope>NUCLEOTIDE SEQUENCE</scope>
    <source>
        <strain evidence="2">KCTC 32513</strain>
    </source>
</reference>
<keyword evidence="3" id="KW-1185">Reference proteome</keyword>
<organism evidence="2 3">
    <name type="scientific">Algimonas arctica</name>
    <dbReference type="NCBI Taxonomy" id="1479486"/>
    <lineage>
        <taxon>Bacteria</taxon>
        <taxon>Pseudomonadati</taxon>
        <taxon>Pseudomonadota</taxon>
        <taxon>Alphaproteobacteria</taxon>
        <taxon>Maricaulales</taxon>
        <taxon>Robiginitomaculaceae</taxon>
        <taxon>Algimonas</taxon>
    </lineage>
</organism>
<dbReference type="AlphaFoldDB" id="A0A8J3G1N7"/>
<dbReference type="Proteomes" id="UP000634004">
    <property type="component" value="Unassembled WGS sequence"/>
</dbReference>
<name>A0A8J3G1N7_9PROT</name>
<keyword evidence="1" id="KW-0472">Membrane</keyword>
<sequence length="115" mass="12360">MTDKDLTSLLADYAAPTDDQGFSDVLLARLKTEENAALFDLDSLAKQPLPLWRGWLMAGLIGLLCGLIWTRLGVSLPDMTVETSLLTALTSGWAAYGLAGLCIAVCLLLIETEAF</sequence>
<evidence type="ECO:0000313" key="3">
    <source>
        <dbReference type="Proteomes" id="UP000634004"/>
    </source>
</evidence>
<gene>
    <name evidence="2" type="ORF">GCM10009069_08510</name>
</gene>
<evidence type="ECO:0000313" key="2">
    <source>
        <dbReference type="EMBL" id="GHA87859.1"/>
    </source>
</evidence>
<protein>
    <recommendedName>
        <fullName evidence="4">DUF5056 domain-containing protein</fullName>
    </recommendedName>
</protein>